<evidence type="ECO:0000256" key="1">
    <source>
        <dbReference type="SAM" id="SignalP"/>
    </source>
</evidence>
<dbReference type="Pfam" id="PF01425">
    <property type="entry name" value="Amidase"/>
    <property type="match status" value="1"/>
</dbReference>
<feature type="signal peptide" evidence="1">
    <location>
        <begin position="1"/>
        <end position="20"/>
    </location>
</feature>
<dbReference type="Proteomes" id="UP000235672">
    <property type="component" value="Unassembled WGS sequence"/>
</dbReference>
<dbReference type="Gene3D" id="3.90.1300.10">
    <property type="entry name" value="Amidase signature (AS) domain"/>
    <property type="match status" value="1"/>
</dbReference>
<dbReference type="InterPro" id="IPR023631">
    <property type="entry name" value="Amidase_dom"/>
</dbReference>
<dbReference type="AlphaFoldDB" id="A0A2J6PG67"/>
<feature type="chain" id="PRO_5014397736" evidence="1">
    <location>
        <begin position="21"/>
        <end position="550"/>
    </location>
</feature>
<dbReference type="EMBL" id="KZ613537">
    <property type="protein sequence ID" value="PMD13014.1"/>
    <property type="molecule type" value="Genomic_DNA"/>
</dbReference>
<proteinExistence type="predicted"/>
<dbReference type="PANTHER" id="PTHR42678">
    <property type="entry name" value="AMIDASE"/>
    <property type="match status" value="1"/>
</dbReference>
<gene>
    <name evidence="3" type="ORF">NA56DRAFT_674996</name>
</gene>
<feature type="domain" description="Amidase" evidence="2">
    <location>
        <begin position="57"/>
        <end position="517"/>
    </location>
</feature>
<dbReference type="SUPFAM" id="SSF75304">
    <property type="entry name" value="Amidase signature (AS) enzymes"/>
    <property type="match status" value="1"/>
</dbReference>
<keyword evidence="1" id="KW-0732">Signal</keyword>
<sequence length="550" mass="58740">MGLKATALLALLCLTTLGLSTVTRDSYSHTNCYPDLAEVEVEELISGLESGAWTSVDLTKAYILRIEETNSILNAITEINPDALSIAASLDAERANGTIRSPLHGVPMLIKNNIATNDQMNNTAGSYSLLGAKVPRDATVAAKLREAGVVLLGKSNLSQWANFRSFNSSNGWSAYGGQVTGAYYPSMDPSGSSAGSGVGSSIGLAFAALGTETDGSIVSPSSRNNLVGIKPSVGLTSRSLVIPISEHQDTVGPMARSVRDASYILSIIAGRDENDNYTLAQPWNTPPDYTQYLNFSSLRGARIGIPRNGLSQTSTNKPVLDAFEAAIEIMKNAGATIVENANFSAWDEYVADENAPIGNSTIVLDADFVSNLASYLSQLTSNPNNIKSLADEANYTHHFALEDYPNRDTGVWDQSLSLGYNNSESRFWQAYQYSSYLGGEGGVLGALKMYNLDALILPTDDSPGLPARAGLPIVTVPLGFYPSNTTVEKSQRGLVEVGPNIPFGLSFMGAKWSEGTLIGLAYAFEQRTLTRNKIKPYLLPNTQLADVVGT</sequence>
<organism evidence="3 4">
    <name type="scientific">Hyaloscypha hepaticicola</name>
    <dbReference type="NCBI Taxonomy" id="2082293"/>
    <lineage>
        <taxon>Eukaryota</taxon>
        <taxon>Fungi</taxon>
        <taxon>Dikarya</taxon>
        <taxon>Ascomycota</taxon>
        <taxon>Pezizomycotina</taxon>
        <taxon>Leotiomycetes</taxon>
        <taxon>Helotiales</taxon>
        <taxon>Hyaloscyphaceae</taxon>
        <taxon>Hyaloscypha</taxon>
    </lineage>
</organism>
<evidence type="ECO:0000313" key="4">
    <source>
        <dbReference type="Proteomes" id="UP000235672"/>
    </source>
</evidence>
<dbReference type="InterPro" id="IPR036928">
    <property type="entry name" value="AS_sf"/>
</dbReference>
<name>A0A2J6PG67_9HELO</name>
<accession>A0A2J6PG67</accession>
<protein>
    <submittedName>
        <fullName evidence="3">Amidase</fullName>
    </submittedName>
</protein>
<keyword evidence="4" id="KW-1185">Reference proteome</keyword>
<evidence type="ECO:0000313" key="3">
    <source>
        <dbReference type="EMBL" id="PMD13014.1"/>
    </source>
</evidence>
<evidence type="ECO:0000259" key="2">
    <source>
        <dbReference type="Pfam" id="PF01425"/>
    </source>
</evidence>
<dbReference type="STRING" id="1745343.A0A2J6PG67"/>
<dbReference type="OrthoDB" id="566138at2759"/>
<reference evidence="3 4" key="1">
    <citation type="submission" date="2016-05" db="EMBL/GenBank/DDBJ databases">
        <title>A degradative enzymes factory behind the ericoid mycorrhizal symbiosis.</title>
        <authorList>
            <consortium name="DOE Joint Genome Institute"/>
            <person name="Martino E."/>
            <person name="Morin E."/>
            <person name="Grelet G."/>
            <person name="Kuo A."/>
            <person name="Kohler A."/>
            <person name="Daghino S."/>
            <person name="Barry K."/>
            <person name="Choi C."/>
            <person name="Cichocki N."/>
            <person name="Clum A."/>
            <person name="Copeland A."/>
            <person name="Hainaut M."/>
            <person name="Haridas S."/>
            <person name="Labutti K."/>
            <person name="Lindquist E."/>
            <person name="Lipzen A."/>
            <person name="Khouja H.-R."/>
            <person name="Murat C."/>
            <person name="Ohm R."/>
            <person name="Olson A."/>
            <person name="Spatafora J."/>
            <person name="Veneault-Fourrey C."/>
            <person name="Henrissat B."/>
            <person name="Grigoriev I."/>
            <person name="Martin F."/>
            <person name="Perotto S."/>
        </authorList>
    </citation>
    <scope>NUCLEOTIDE SEQUENCE [LARGE SCALE GENOMIC DNA]</scope>
    <source>
        <strain evidence="3 4">UAMH 7357</strain>
    </source>
</reference>
<dbReference type="PANTHER" id="PTHR42678:SF34">
    <property type="entry name" value="OS04G0183300 PROTEIN"/>
    <property type="match status" value="1"/>
</dbReference>